<sequence length="391" mass="41565">MISAHAYPWDVLGDAGFADRVIASGADAVRLAVTYHSTRAATPLHPTRRFVEAPHAALYRPVRPSSWAGRRLVPVAAQWTEGPDPAGSATHALGRAGIPVDAWLVLAHNTRLGTAHPDLTVTNCFGESYPYALCPASEEVRDHCATLAAEALHDLPVRGVVLESAGQMGAAHLGCHEKTDDAYPSTALRALSVCCCPGCQRRWQARGLEPGHVQHQLRRAVDTDEWVPEAVASELLAVRQDSADELRGQVIAVLRQTVPGASITLAGHPDPWATGSSPGLTPRACAEVDAVQVPCWSVAARTADLVRTVRAHAAAAPPPHVAPPGRAADGSGRPLVDAYVTVLPPVDPEALPDHVRRLRAAGADRLSLYHLGLASRRRQPLLAVLAKEFRA</sequence>
<name>A0A2W2CVK3_9ACTN</name>
<dbReference type="OrthoDB" id="8576080at2"/>
<dbReference type="AlphaFoldDB" id="A0A2W2CVK3"/>
<dbReference type="RefSeq" id="WP_111132942.1">
    <property type="nucleotide sequence ID" value="NZ_POUB01000017.1"/>
</dbReference>
<keyword evidence="2" id="KW-1185">Reference proteome</keyword>
<reference evidence="1 2" key="1">
    <citation type="submission" date="2018-01" db="EMBL/GenBank/DDBJ databases">
        <title>Draft genome sequence of Salinispora sp. 13K206.</title>
        <authorList>
            <person name="Sahin N."/>
            <person name="Saygin H."/>
            <person name="Ay H."/>
        </authorList>
    </citation>
    <scope>NUCLEOTIDE SEQUENCE [LARGE SCALE GENOMIC DNA]</scope>
    <source>
        <strain evidence="1 2">13K206</strain>
    </source>
</reference>
<organism evidence="1 2">
    <name type="scientific">Micromonospora deserti</name>
    <dbReference type="NCBI Taxonomy" id="2070366"/>
    <lineage>
        <taxon>Bacteria</taxon>
        <taxon>Bacillati</taxon>
        <taxon>Actinomycetota</taxon>
        <taxon>Actinomycetes</taxon>
        <taxon>Micromonosporales</taxon>
        <taxon>Micromonosporaceae</taxon>
        <taxon>Micromonospora</taxon>
    </lineage>
</organism>
<evidence type="ECO:0000313" key="2">
    <source>
        <dbReference type="Proteomes" id="UP000248749"/>
    </source>
</evidence>
<dbReference type="Proteomes" id="UP000248749">
    <property type="component" value="Unassembled WGS sequence"/>
</dbReference>
<gene>
    <name evidence="1" type="ORF">C1I99_04910</name>
</gene>
<protein>
    <recommendedName>
        <fullName evidence="3">Alanine-rich protein</fullName>
    </recommendedName>
</protein>
<comment type="caution">
    <text evidence="1">The sequence shown here is derived from an EMBL/GenBank/DDBJ whole genome shotgun (WGS) entry which is preliminary data.</text>
</comment>
<proteinExistence type="predicted"/>
<evidence type="ECO:0008006" key="3">
    <source>
        <dbReference type="Google" id="ProtNLM"/>
    </source>
</evidence>
<evidence type="ECO:0000313" key="1">
    <source>
        <dbReference type="EMBL" id="PZG01931.1"/>
    </source>
</evidence>
<accession>A0A2W2CVK3</accession>
<dbReference type="EMBL" id="POUB01000017">
    <property type="protein sequence ID" value="PZG01931.1"/>
    <property type="molecule type" value="Genomic_DNA"/>
</dbReference>